<comment type="similarity">
    <text evidence="1">Belongs to the GINS4/SLD5 family.</text>
</comment>
<dbReference type="GO" id="GO:0000811">
    <property type="term" value="C:GINS complex"/>
    <property type="evidence" value="ECO:0007669"/>
    <property type="project" value="UniProtKB-UniRule"/>
</dbReference>
<dbReference type="SUPFAM" id="SSF158573">
    <property type="entry name" value="GINS helical bundle-like"/>
    <property type="match status" value="1"/>
</dbReference>
<keyword evidence="1" id="KW-0539">Nucleus</keyword>
<dbReference type="VEuPathDB" id="MicrosporidiaDB:ECU07_1780"/>
<keyword evidence="1" id="KW-0235">DNA replication</keyword>
<accession>M1K9A3</accession>
<dbReference type="GO" id="GO:0006261">
    <property type="term" value="P:DNA-templated DNA replication"/>
    <property type="evidence" value="ECO:0007669"/>
    <property type="project" value="InterPro"/>
</dbReference>
<dbReference type="InterPro" id="IPR038749">
    <property type="entry name" value="Sld5_GINS_A"/>
</dbReference>
<dbReference type="PANTHER" id="PTHR21206:SF0">
    <property type="entry name" value="DNA REPLICATION COMPLEX GINS PROTEIN SLD5"/>
    <property type="match status" value="1"/>
</dbReference>
<dbReference type="VEuPathDB" id="MicrosporidiaDB:AEWQ_071770"/>
<dbReference type="PIRSF" id="PIRSF007764">
    <property type="entry name" value="Sld5"/>
    <property type="match status" value="1"/>
</dbReference>
<evidence type="ECO:0000256" key="1">
    <source>
        <dbReference type="PIRNR" id="PIRNR007764"/>
    </source>
</evidence>
<proteinExistence type="inferred from homology"/>
<name>M1K9A3_ENCCN</name>
<dbReference type="OMA" id="EYERISY"/>
<organism evidence="2">
    <name type="scientific">Encephalitozoon cuniculi</name>
    <name type="common">Microsporidian parasite</name>
    <dbReference type="NCBI Taxonomy" id="6035"/>
    <lineage>
        <taxon>Eukaryota</taxon>
        <taxon>Fungi</taxon>
        <taxon>Fungi incertae sedis</taxon>
        <taxon>Microsporidia</taxon>
        <taxon>Unikaryonidae</taxon>
        <taxon>Encephalitozoon</taxon>
    </lineage>
</organism>
<dbReference type="InterPro" id="IPR036224">
    <property type="entry name" value="GINS_bundle-like_dom_sf"/>
</dbReference>
<dbReference type="InterPro" id="IPR008591">
    <property type="entry name" value="GINS_Sld5"/>
</dbReference>
<dbReference type="PANTHER" id="PTHR21206">
    <property type="entry name" value="SLD5 PROTEIN"/>
    <property type="match status" value="1"/>
</dbReference>
<dbReference type="CDD" id="cd11711">
    <property type="entry name" value="GINS_A_Sld5"/>
    <property type="match status" value="1"/>
</dbReference>
<evidence type="ECO:0000313" key="2">
    <source>
        <dbReference type="EMBL" id="AGE95877.1"/>
    </source>
</evidence>
<dbReference type="VEuPathDB" id="MicrosporidiaDB:M970_071760"/>
<gene>
    <name evidence="2" type="ORF">ECU07_1780</name>
</gene>
<dbReference type="AlphaFoldDB" id="M1K9A3"/>
<dbReference type="EMBL" id="KC513610">
    <property type="protein sequence ID" value="AGE95877.1"/>
    <property type="molecule type" value="Genomic_DNA"/>
</dbReference>
<protein>
    <recommendedName>
        <fullName evidence="1">DNA replication complex GINS protein SLD5</fullName>
    </recommendedName>
</protein>
<sequence length="168" mass="19811">MSFPTLNDLILAYQNEKSTKRLLPYALHLIDYFLDIISERTEHVKALNKSIVKNIYELEIERVKFFVKEYIQTRLKKMSMNLYVDLSLLSGGELALYEKYIDLLKKRDVYVTKQKFHKVHEFVGFYCCTDISGAVIDGELLEMFKGDFFVAPLDDVMDFLKRNEIILF</sequence>
<reference evidence="2" key="1">
    <citation type="journal article" date="2013" name="Eukaryot. Cell">
        <title>Extremely Reduced Levels of Heterozygosity in the Vertebrate Pathogen Encephalitozoon cuniculi.</title>
        <authorList>
            <person name="Selman M."/>
            <person name="Sak B."/>
            <person name="Kvac M."/>
            <person name="Farinelli L."/>
            <person name="Weiss L.M."/>
            <person name="Corradi N."/>
        </authorList>
    </citation>
    <scope>NUCLEOTIDE SEQUENCE</scope>
</reference>
<dbReference type="GO" id="GO:0000727">
    <property type="term" value="P:double-strand break repair via break-induced replication"/>
    <property type="evidence" value="ECO:0007669"/>
    <property type="project" value="TreeGrafter"/>
</dbReference>
<dbReference type="Gene3D" id="1.20.58.1030">
    <property type="match status" value="1"/>
</dbReference>
<comment type="subcellular location">
    <subcellularLocation>
        <location evidence="1">Nucleus</location>
    </subcellularLocation>
</comment>
<dbReference type="VEuPathDB" id="MicrosporidiaDB:AEWR_071760"/>
<comment type="function">
    <text evidence="1">The GINS complex plays an essential role in the initiation of DNA replication.</text>
</comment>